<protein>
    <submittedName>
        <fullName evidence="3">Uncharacterized protein</fullName>
    </submittedName>
</protein>
<reference evidence="4" key="3">
    <citation type="submission" date="2018-07" db="EMBL/GenBank/DDBJ databases">
        <authorList>
            <person name="Mckenzie S.K."/>
            <person name="Kronauer D.J.C."/>
        </authorList>
    </citation>
    <scope>NUCLEOTIDE SEQUENCE</scope>
    <source>
        <strain evidence="4">Clonal line C1</strain>
    </source>
</reference>
<proteinExistence type="predicted"/>
<dbReference type="EMBL" id="QOIP01000011">
    <property type="protein sequence ID" value="RLU16915.1"/>
    <property type="molecule type" value="Genomic_DNA"/>
</dbReference>
<dbReference type="AlphaFoldDB" id="A0A026WX72"/>
<feature type="compositionally biased region" description="Polar residues" evidence="2">
    <location>
        <begin position="221"/>
        <end position="231"/>
    </location>
</feature>
<dbReference type="OMA" id="WLQCDKC"/>
<reference evidence="3 5" key="1">
    <citation type="journal article" date="2014" name="Curr. Biol.">
        <title>The genome of the clonal raider ant Cerapachys biroi.</title>
        <authorList>
            <person name="Oxley P.R."/>
            <person name="Ji L."/>
            <person name="Fetter-Pruneda I."/>
            <person name="McKenzie S.K."/>
            <person name="Li C."/>
            <person name="Hu H."/>
            <person name="Zhang G."/>
            <person name="Kronauer D.J."/>
        </authorList>
    </citation>
    <scope>NUCLEOTIDE SEQUENCE [LARGE SCALE GENOMIC DNA]</scope>
</reference>
<dbReference type="EMBL" id="KK107078">
    <property type="protein sequence ID" value="EZA60346.1"/>
    <property type="molecule type" value="Genomic_DNA"/>
</dbReference>
<evidence type="ECO:0000313" key="3">
    <source>
        <dbReference type="EMBL" id="EZA60346.1"/>
    </source>
</evidence>
<reference evidence="4" key="2">
    <citation type="journal article" date="2018" name="Genome Res.">
        <title>The genomic architecture and molecular evolution of ant odorant receptors.</title>
        <authorList>
            <person name="McKenzie S.K."/>
            <person name="Kronauer D.J.C."/>
        </authorList>
    </citation>
    <scope>NUCLEOTIDE SEQUENCE [LARGE SCALE GENOMIC DNA]</scope>
    <source>
        <strain evidence="4">Clonal line C1</strain>
    </source>
</reference>
<evidence type="ECO:0000256" key="1">
    <source>
        <dbReference type="SAM" id="Coils"/>
    </source>
</evidence>
<organism evidence="3 5">
    <name type="scientific">Ooceraea biroi</name>
    <name type="common">Clonal raider ant</name>
    <name type="synonym">Cerapachys biroi</name>
    <dbReference type="NCBI Taxonomy" id="2015173"/>
    <lineage>
        <taxon>Eukaryota</taxon>
        <taxon>Metazoa</taxon>
        <taxon>Ecdysozoa</taxon>
        <taxon>Arthropoda</taxon>
        <taxon>Hexapoda</taxon>
        <taxon>Insecta</taxon>
        <taxon>Pterygota</taxon>
        <taxon>Neoptera</taxon>
        <taxon>Endopterygota</taxon>
        <taxon>Hymenoptera</taxon>
        <taxon>Apocrita</taxon>
        <taxon>Aculeata</taxon>
        <taxon>Formicoidea</taxon>
        <taxon>Formicidae</taxon>
        <taxon>Dorylinae</taxon>
        <taxon>Ooceraea</taxon>
    </lineage>
</organism>
<evidence type="ECO:0000313" key="4">
    <source>
        <dbReference type="EMBL" id="RLU16915.1"/>
    </source>
</evidence>
<dbReference type="Proteomes" id="UP000053097">
    <property type="component" value="Unassembled WGS sequence"/>
</dbReference>
<evidence type="ECO:0000256" key="2">
    <source>
        <dbReference type="SAM" id="MobiDB-lite"/>
    </source>
</evidence>
<accession>A0A026WX72</accession>
<evidence type="ECO:0000313" key="5">
    <source>
        <dbReference type="Proteomes" id="UP000053097"/>
    </source>
</evidence>
<feature type="coiled-coil region" evidence="1">
    <location>
        <begin position="69"/>
        <end position="96"/>
    </location>
</feature>
<feature type="compositionally biased region" description="Basic and acidic residues" evidence="2">
    <location>
        <begin position="205"/>
        <end position="220"/>
    </location>
</feature>
<dbReference type="OrthoDB" id="8184392at2759"/>
<gene>
    <name evidence="4" type="ORF">DMN91_010984</name>
    <name evidence="3" type="ORF">X777_13435</name>
</gene>
<sequence length="336" mass="38477">MDIRVNDNDVAKEESRCFVCDAQVRGRYYTLATCRTQNSQARVIEKLGELVGERYMVVISEDDVICRSCAVLVNNLDRLETEMRNVRNHVLRFLERKYFLEDGELRGNSDRPKPCQPPQITKSNAREVTNCCARQSEIDLETYYSKNKQIRKRSHSWLQCDKCKYTTHLNSFMMHHLRDHVKQKTSCDVRCELCVNQEETVHHCADTNKSSNKENERDNSDTLARNDSMEASSIEKRMQSVLLPAQTPPPAMSLASNDHVYISSILPANGPAPFKQPMYILQPLNTDIDNSRRNTARSDSVQETEAKSRGEGRGQTLTLMEDGSLGMMEIACWNET</sequence>
<name>A0A026WX72_OOCBI</name>
<keyword evidence="5" id="KW-1185">Reference proteome</keyword>
<dbReference type="Proteomes" id="UP000279307">
    <property type="component" value="Chromosome 11"/>
</dbReference>
<keyword evidence="1" id="KW-0175">Coiled coil</keyword>
<feature type="region of interest" description="Disordered" evidence="2">
    <location>
        <begin position="285"/>
        <end position="315"/>
    </location>
</feature>
<feature type="region of interest" description="Disordered" evidence="2">
    <location>
        <begin position="205"/>
        <end position="235"/>
    </location>
</feature>